<proteinExistence type="predicted"/>
<reference evidence="1" key="1">
    <citation type="submission" date="2021-03" db="EMBL/GenBank/DDBJ databases">
        <title>Evolutionary priming and transition to the ectomycorrhizal habit in an iconic lineage of mushroom-forming fungi: is preadaptation a requirement?</title>
        <authorList>
            <consortium name="DOE Joint Genome Institute"/>
            <person name="Looney B.P."/>
            <person name="Miyauchi S."/>
            <person name="Morin E."/>
            <person name="Drula E."/>
            <person name="Courty P.E."/>
            <person name="Chicoki N."/>
            <person name="Fauchery L."/>
            <person name="Kohler A."/>
            <person name="Kuo A."/>
            <person name="LaButti K."/>
            <person name="Pangilinan J."/>
            <person name="Lipzen A."/>
            <person name="Riley R."/>
            <person name="Andreopoulos W."/>
            <person name="He G."/>
            <person name="Johnson J."/>
            <person name="Barry K.W."/>
            <person name="Grigoriev I.V."/>
            <person name="Nagy L."/>
            <person name="Hibbett D."/>
            <person name="Henrissat B."/>
            <person name="Matheny P.B."/>
            <person name="Labbe J."/>
            <person name="Martin A.F."/>
        </authorList>
    </citation>
    <scope>NUCLEOTIDE SEQUENCE</scope>
    <source>
        <strain evidence="1">BPL698</strain>
    </source>
</reference>
<sequence length="460" mass="52007">MQSSVFQAINALLQQFQQPPCSPSTLPPPSVNTFEAQLMQSIQATNQNTLHQAGLSAFLQSLQQQSPQPTSTHTSAQLLFDALKMIAPVGESPNDEQLLVFALHSGLSKGLDHRRAIETLHGVNNHAANLWKDYYLEHKSHIDEMVNQLQPIKTAKKPVRFDPEPGSLSAFSKIEGKQPNARSANERNISAPLESRSSRKKIVPPTPGMRGQRGLSRHSDRPLPPPPEVEPVPPTTIVKTVRGNQYTIEDKKYFAKYISWALHTNSSLTKSELIVKLAENVPHHTANSWASYWTRDPLADRLLAAAVERATENDQDHGYTRDAGEEEDYIENNQESIDEVSSHDSEEDIAAMGERGGAFTAAESRVMAKYIARHDPDEWAMMTGKQRWLPFHEEHPNRSDKAYGERYRVEEQKLLRLAERYRRRAHMQLEKQCGTPSWANAGVRKRRASFHEWPGKRARE</sequence>
<accession>A0ACC0UPN6</accession>
<name>A0ACC0UPN6_9AGAM</name>
<dbReference type="Proteomes" id="UP001207468">
    <property type="component" value="Unassembled WGS sequence"/>
</dbReference>
<keyword evidence="2" id="KW-1185">Reference proteome</keyword>
<dbReference type="EMBL" id="JAGFNK010000003">
    <property type="protein sequence ID" value="KAI9513044.1"/>
    <property type="molecule type" value="Genomic_DNA"/>
</dbReference>
<organism evidence="1 2">
    <name type="scientific">Russula earlei</name>
    <dbReference type="NCBI Taxonomy" id="71964"/>
    <lineage>
        <taxon>Eukaryota</taxon>
        <taxon>Fungi</taxon>
        <taxon>Dikarya</taxon>
        <taxon>Basidiomycota</taxon>
        <taxon>Agaricomycotina</taxon>
        <taxon>Agaricomycetes</taxon>
        <taxon>Russulales</taxon>
        <taxon>Russulaceae</taxon>
        <taxon>Russula</taxon>
    </lineage>
</organism>
<gene>
    <name evidence="1" type="ORF">F5148DRAFT_1158298</name>
</gene>
<protein>
    <submittedName>
        <fullName evidence="1">Uncharacterized protein</fullName>
    </submittedName>
</protein>
<evidence type="ECO:0000313" key="1">
    <source>
        <dbReference type="EMBL" id="KAI9513044.1"/>
    </source>
</evidence>
<comment type="caution">
    <text evidence="1">The sequence shown here is derived from an EMBL/GenBank/DDBJ whole genome shotgun (WGS) entry which is preliminary data.</text>
</comment>
<evidence type="ECO:0000313" key="2">
    <source>
        <dbReference type="Proteomes" id="UP001207468"/>
    </source>
</evidence>